<protein>
    <submittedName>
        <fullName evidence="1">Uncharacterized protein</fullName>
    </submittedName>
</protein>
<reference evidence="1 2" key="1">
    <citation type="journal article" date="2018" name="Front. Microbiol.">
        <title>Genome-Wide Analysis of Corynespora cassiicola Leaf Fall Disease Putative Effectors.</title>
        <authorList>
            <person name="Lopez D."/>
            <person name="Ribeiro S."/>
            <person name="Label P."/>
            <person name="Fumanal B."/>
            <person name="Venisse J.S."/>
            <person name="Kohler A."/>
            <person name="de Oliveira R.R."/>
            <person name="Labutti K."/>
            <person name="Lipzen A."/>
            <person name="Lail K."/>
            <person name="Bauer D."/>
            <person name="Ohm R.A."/>
            <person name="Barry K.W."/>
            <person name="Spatafora J."/>
            <person name="Grigoriev I.V."/>
            <person name="Martin F.M."/>
            <person name="Pujade-Renaud V."/>
        </authorList>
    </citation>
    <scope>NUCLEOTIDE SEQUENCE [LARGE SCALE GENOMIC DNA]</scope>
    <source>
        <strain evidence="1 2">Philippines</strain>
    </source>
</reference>
<organism evidence="1 2">
    <name type="scientific">Corynespora cassiicola Philippines</name>
    <dbReference type="NCBI Taxonomy" id="1448308"/>
    <lineage>
        <taxon>Eukaryota</taxon>
        <taxon>Fungi</taxon>
        <taxon>Dikarya</taxon>
        <taxon>Ascomycota</taxon>
        <taxon>Pezizomycotina</taxon>
        <taxon>Dothideomycetes</taxon>
        <taxon>Pleosporomycetidae</taxon>
        <taxon>Pleosporales</taxon>
        <taxon>Corynesporascaceae</taxon>
        <taxon>Corynespora</taxon>
    </lineage>
</organism>
<keyword evidence="2" id="KW-1185">Reference proteome</keyword>
<sequence>MNRPYALSSTGYAKTEESTKCLSKPYEHASASHMGYMAMDVDHMDRGALPPIHQVLAELAFQDGSRRPSAGSISTTDSAYASSGHSTPLLSPLVDFQNKPFERTDVLQDSLSFANQSGYGSQTKKDFYTTAACRAKMVEGHINPRTTSRANRVQKAAKTTRRETSKGRYTRRKCNQCTVEQRVKDQVKADNKAHREKASRREQAYLDAQVQNALLEFNPRIRDYARARSGREHLGWELLKDNNVNKDVKPFYDITPLYYCKIDLKTTTCQFIKDIRILFDSMIERFSVLGDDTYLSQLNEAVESIACATFQPPRPSPPPNATYVAEPAHKAWL</sequence>
<proteinExistence type="predicted"/>
<gene>
    <name evidence="1" type="ORF">BS50DRAFT_576516</name>
</gene>
<dbReference type="EMBL" id="KZ678139">
    <property type="protein sequence ID" value="PSN63887.1"/>
    <property type="molecule type" value="Genomic_DNA"/>
</dbReference>
<evidence type="ECO:0000313" key="1">
    <source>
        <dbReference type="EMBL" id="PSN63887.1"/>
    </source>
</evidence>
<evidence type="ECO:0000313" key="2">
    <source>
        <dbReference type="Proteomes" id="UP000240883"/>
    </source>
</evidence>
<dbReference type="Proteomes" id="UP000240883">
    <property type="component" value="Unassembled WGS sequence"/>
</dbReference>
<dbReference type="AlphaFoldDB" id="A0A2T2NEM8"/>
<name>A0A2T2NEM8_CORCC</name>
<accession>A0A2T2NEM8</accession>